<dbReference type="Pfam" id="PF00588">
    <property type="entry name" value="SpoU_methylase"/>
    <property type="match status" value="1"/>
</dbReference>
<dbReference type="PANTHER" id="PTHR43191">
    <property type="entry name" value="RRNA METHYLTRANSFERASE 3"/>
    <property type="match status" value="1"/>
</dbReference>
<dbReference type="GO" id="GO:0005737">
    <property type="term" value="C:cytoplasm"/>
    <property type="evidence" value="ECO:0007669"/>
    <property type="project" value="UniProtKB-ARBA"/>
</dbReference>
<dbReference type="SUPFAM" id="SSF55315">
    <property type="entry name" value="L30e-like"/>
    <property type="match status" value="1"/>
</dbReference>
<proteinExistence type="inferred from homology"/>
<dbReference type="Proteomes" id="UP000030392">
    <property type="component" value="Unassembled WGS sequence"/>
</dbReference>
<dbReference type="Gene3D" id="3.30.1330.30">
    <property type="match status" value="1"/>
</dbReference>
<name>A0A0A2C3D5_PROMR</name>
<accession>A0A0A2C3D5</accession>
<dbReference type="Pfam" id="PF22435">
    <property type="entry name" value="MRM3-like_sub_bind"/>
    <property type="match status" value="1"/>
</dbReference>
<dbReference type="GO" id="GO:0008173">
    <property type="term" value="F:RNA methyltransferase activity"/>
    <property type="evidence" value="ECO:0007669"/>
    <property type="project" value="InterPro"/>
</dbReference>
<evidence type="ECO:0000259" key="4">
    <source>
        <dbReference type="SMART" id="SM00967"/>
    </source>
</evidence>
<dbReference type="InterPro" id="IPR001537">
    <property type="entry name" value="SpoU_MeTrfase"/>
</dbReference>
<dbReference type="RefSeq" id="WP_036905308.1">
    <property type="nucleotide sequence ID" value="NZ_CP138967.1"/>
</dbReference>
<dbReference type="PANTHER" id="PTHR43191:SF2">
    <property type="entry name" value="RRNA METHYLTRANSFERASE 3, MITOCHONDRIAL"/>
    <property type="match status" value="1"/>
</dbReference>
<reference evidence="6" key="1">
    <citation type="journal article" date="2014" name="Sci. Data">
        <title>Genomes of diverse isolates of the marine cyanobacterium Prochlorococcus.</title>
        <authorList>
            <person name="Biller S."/>
            <person name="Berube P."/>
            <person name="Thompson J."/>
            <person name="Kelly L."/>
            <person name="Roggensack S."/>
            <person name="Awad L."/>
            <person name="Roache-Johnson K."/>
            <person name="Ding H."/>
            <person name="Giovannoni S.J."/>
            <person name="Moore L.R."/>
            <person name="Chisholm S.W."/>
        </authorList>
    </citation>
    <scope>NUCLEOTIDE SEQUENCE [LARGE SCALE GENOMIC DNA]</scope>
    <source>
        <strain evidence="6">PAC1</strain>
    </source>
</reference>
<evidence type="ECO:0000256" key="3">
    <source>
        <dbReference type="ARBA" id="ARBA00022679"/>
    </source>
</evidence>
<dbReference type="EC" id="2.1.1.-" evidence="5"/>
<dbReference type="InterPro" id="IPR029026">
    <property type="entry name" value="tRNA_m1G_MTases_N"/>
</dbReference>
<keyword evidence="2 5" id="KW-0489">Methyltransferase</keyword>
<feature type="domain" description="RNA 2-O ribose methyltransferase substrate binding" evidence="4">
    <location>
        <begin position="29"/>
        <end position="102"/>
    </location>
</feature>
<keyword evidence="3 5" id="KW-0808">Transferase</keyword>
<dbReference type="AlphaFoldDB" id="A0A0A2C3D5"/>
<dbReference type="EMBL" id="JNAX01000010">
    <property type="protein sequence ID" value="KGG20843.1"/>
    <property type="molecule type" value="Genomic_DNA"/>
</dbReference>
<dbReference type="CDD" id="cd18095">
    <property type="entry name" value="SpoU-like_rRNA-MTase"/>
    <property type="match status" value="1"/>
</dbReference>
<dbReference type="SMART" id="SM00967">
    <property type="entry name" value="SpoU_sub_bind"/>
    <property type="match status" value="1"/>
</dbReference>
<evidence type="ECO:0000313" key="6">
    <source>
        <dbReference type="Proteomes" id="UP000030392"/>
    </source>
</evidence>
<evidence type="ECO:0000256" key="1">
    <source>
        <dbReference type="ARBA" id="ARBA00007228"/>
    </source>
</evidence>
<dbReference type="GO" id="GO:0006396">
    <property type="term" value="P:RNA processing"/>
    <property type="evidence" value="ECO:0007669"/>
    <property type="project" value="InterPro"/>
</dbReference>
<gene>
    <name evidence="5" type="ORF">EV03_0779</name>
</gene>
<comment type="similarity">
    <text evidence="1">Belongs to the class IV-like SAM-binding methyltransferase superfamily. RNA methyltransferase TrmH family.</text>
</comment>
<evidence type="ECO:0000256" key="2">
    <source>
        <dbReference type="ARBA" id="ARBA00022603"/>
    </source>
</evidence>
<evidence type="ECO:0000313" key="5">
    <source>
        <dbReference type="EMBL" id="KGG20843.1"/>
    </source>
</evidence>
<dbReference type="InterPro" id="IPR013123">
    <property type="entry name" value="SpoU_subst-bd"/>
</dbReference>
<comment type="caution">
    <text evidence="5">The sequence shown here is derived from an EMBL/GenBank/DDBJ whole genome shotgun (WGS) entry which is preliminary data.</text>
</comment>
<dbReference type="Gene3D" id="3.40.1280.10">
    <property type="match status" value="1"/>
</dbReference>
<organism evidence="5 6">
    <name type="scientific">Prochlorococcus marinus str. PAC1</name>
    <dbReference type="NCBI Taxonomy" id="59924"/>
    <lineage>
        <taxon>Bacteria</taxon>
        <taxon>Bacillati</taxon>
        <taxon>Cyanobacteriota</taxon>
        <taxon>Cyanophyceae</taxon>
        <taxon>Synechococcales</taxon>
        <taxon>Prochlorococcaceae</taxon>
        <taxon>Prochlorococcus</taxon>
    </lineage>
</organism>
<dbReference type="InterPro" id="IPR029064">
    <property type="entry name" value="Ribosomal_eL30-like_sf"/>
</dbReference>
<dbReference type="InterPro" id="IPR029028">
    <property type="entry name" value="Alpha/beta_knot_MTases"/>
</dbReference>
<dbReference type="InterPro" id="IPR051259">
    <property type="entry name" value="rRNA_Methyltransferase"/>
</dbReference>
<dbReference type="GO" id="GO:0003723">
    <property type="term" value="F:RNA binding"/>
    <property type="evidence" value="ECO:0007669"/>
    <property type="project" value="InterPro"/>
</dbReference>
<dbReference type="GO" id="GO:0032259">
    <property type="term" value="P:methylation"/>
    <property type="evidence" value="ECO:0007669"/>
    <property type="project" value="UniProtKB-KW"/>
</dbReference>
<protein>
    <submittedName>
        <fullName evidence="5">tRNA/rRNA methyltransferase (SpoU)</fullName>
        <ecNumber evidence="5">2.1.1.-</ecNumber>
    </submittedName>
</protein>
<dbReference type="InterPro" id="IPR053888">
    <property type="entry name" value="MRM3-like_sub_bind"/>
</dbReference>
<sequence>MITSKRNPLVRKLRGLLKKTVREEHSSLLLEGSHLLEEALKTNFLPTEVIATPEWCNQHEEILKKIASRTLLTLVTKNVLETSLSTVTPDGVAAIFPMQGLPKSGKAPKHILALDRIQDPGNLGNLFRSALAGEYEVMWLASGADPLNQKVLRSSAGSVLHMPFERIGDSSSSSIEMLVSKLNIAIDDNYQVVGTISPNKITDKKVKPYWELDWDLPTVLVLGNEGSGVHASIEACCTDFVTLPHSSLVDSLNVASAAVPLLLERQRVKMVKGIQKKS</sequence>
<dbReference type="SUPFAM" id="SSF75217">
    <property type="entry name" value="alpha/beta knot"/>
    <property type="match status" value="1"/>
</dbReference>